<dbReference type="STRING" id="1120975.SAMN02746064_02261"/>
<evidence type="ECO:0000313" key="2">
    <source>
        <dbReference type="Proteomes" id="UP000184251"/>
    </source>
</evidence>
<organism evidence="1 2">
    <name type="scientific">Alkalibacter saccharofermentans DSM 14828</name>
    <dbReference type="NCBI Taxonomy" id="1120975"/>
    <lineage>
        <taxon>Bacteria</taxon>
        <taxon>Bacillati</taxon>
        <taxon>Bacillota</taxon>
        <taxon>Clostridia</taxon>
        <taxon>Eubacteriales</taxon>
        <taxon>Eubacteriaceae</taxon>
        <taxon>Alkalibacter</taxon>
    </lineage>
</organism>
<dbReference type="AlphaFoldDB" id="A0A1M5A9D1"/>
<name>A0A1M5A9D1_9FIRM</name>
<proteinExistence type="predicted"/>
<keyword evidence="2" id="KW-1185">Reference proteome</keyword>
<sequence length="141" mass="15416">MKKFLFIPLTLVLAAVLILGSQFANKPLYTREEIESFNKEAAEKISRSDAFVDEAGEDNSLPSDGSPVIRVNYPSGLENGGTVQSDRVYLRFDGENEIISASLNGMRISTTEAMITTAGSYEVVVEDVLGNVAEFEFSLIK</sequence>
<dbReference type="EMBL" id="FQTU01000030">
    <property type="protein sequence ID" value="SHF26893.1"/>
    <property type="molecule type" value="Genomic_DNA"/>
</dbReference>
<dbReference type="Proteomes" id="UP000184251">
    <property type="component" value="Unassembled WGS sequence"/>
</dbReference>
<evidence type="ECO:0000313" key="1">
    <source>
        <dbReference type="EMBL" id="SHF26893.1"/>
    </source>
</evidence>
<dbReference type="RefSeq" id="WP_073272289.1">
    <property type="nucleotide sequence ID" value="NZ_FQTU01000030.1"/>
</dbReference>
<gene>
    <name evidence="1" type="ORF">SAMN02746064_02261</name>
</gene>
<accession>A0A1M5A9D1</accession>
<protein>
    <submittedName>
        <fullName evidence="1">Uncharacterized protein</fullName>
    </submittedName>
</protein>
<reference evidence="1 2" key="1">
    <citation type="submission" date="2016-11" db="EMBL/GenBank/DDBJ databases">
        <authorList>
            <person name="Jaros S."/>
            <person name="Januszkiewicz K."/>
            <person name="Wedrychowicz H."/>
        </authorList>
    </citation>
    <scope>NUCLEOTIDE SEQUENCE [LARGE SCALE GENOMIC DNA]</scope>
    <source>
        <strain evidence="1 2">DSM 14828</strain>
    </source>
</reference>